<dbReference type="InterPro" id="IPR053738">
    <property type="entry name" value="Lambda_capsid_assembly"/>
</dbReference>
<dbReference type="InterPro" id="IPR005564">
    <property type="entry name" value="Major_capsid_GpE"/>
</dbReference>
<reference evidence="2 3" key="1">
    <citation type="submission" date="2020-02" db="EMBL/GenBank/DDBJ databases">
        <title>Characterization of phylogenetic diversity of novel bifidobacterial species isolated in Czech ZOOs.</title>
        <authorList>
            <person name="Lugli G.A."/>
            <person name="Vera N.B."/>
            <person name="Ventura M."/>
        </authorList>
    </citation>
    <scope>NUCLEOTIDE SEQUENCE [LARGE SCALE GENOMIC DNA]</scope>
    <source>
        <strain evidence="2 3">DSM 109959</strain>
    </source>
</reference>
<protein>
    <submittedName>
        <fullName evidence="2">Minor capsid protein E</fullName>
    </submittedName>
</protein>
<evidence type="ECO:0000313" key="2">
    <source>
        <dbReference type="EMBL" id="NMM98151.1"/>
    </source>
</evidence>
<keyword evidence="3" id="KW-1185">Reference proteome</keyword>
<evidence type="ECO:0000313" key="3">
    <source>
        <dbReference type="Proteomes" id="UP000543419"/>
    </source>
</evidence>
<feature type="coiled-coil region" evidence="1">
    <location>
        <begin position="97"/>
        <end position="124"/>
    </location>
</feature>
<sequence>MNLTYDDSIISGAEATSIVRSEMQALNEQLPLAPVFPNQSNGKDKTVSWTPNVLQNRPDGAHFSAWDAEPERSATTTFGVKKHLDLTPIRMMMDVTERNLIDNVDSTEWKRQKLEENLKLQAKQIEWRFEKVRLDAIVNAHIVLDENNVKGDINFDRDRALSPTLAAAKKWDQADTDPYKDIKGWVKMLTDREDGAVPTAVLTSTSVIDALSENAKFIQNCFGVAATTLPTTISREQVIGTLAKLGLTDVRLIDEEYNKLGYKRDSGINDFYPKNTFTLLPALNSPSLGFTAIGPTVESGISDYGIPSGDGSGFIGLAYRAEMPVRLGSYVNGSGMPVLVAQNSTLNATVL</sequence>
<proteinExistence type="predicted"/>
<keyword evidence="1" id="KW-0175">Coiled coil</keyword>
<gene>
    <name evidence="2" type="ORF">G1C97_1100</name>
</gene>
<dbReference type="EMBL" id="JAAIIG010000004">
    <property type="protein sequence ID" value="NMM98151.1"/>
    <property type="molecule type" value="Genomic_DNA"/>
</dbReference>
<dbReference type="Gene3D" id="3.90.1690.10">
    <property type="entry name" value="phage-related protein like domain"/>
    <property type="match status" value="1"/>
</dbReference>
<organism evidence="2 3">
    <name type="scientific">Bifidobacterium olomucense</name>
    <dbReference type="NCBI Taxonomy" id="2675324"/>
    <lineage>
        <taxon>Bacteria</taxon>
        <taxon>Bacillati</taxon>
        <taxon>Actinomycetota</taxon>
        <taxon>Actinomycetes</taxon>
        <taxon>Bifidobacteriales</taxon>
        <taxon>Bifidobacteriaceae</taxon>
        <taxon>Bifidobacterium</taxon>
    </lineage>
</organism>
<dbReference type="Proteomes" id="UP000543419">
    <property type="component" value="Unassembled WGS sequence"/>
</dbReference>
<evidence type="ECO:0000256" key="1">
    <source>
        <dbReference type="SAM" id="Coils"/>
    </source>
</evidence>
<dbReference type="AlphaFoldDB" id="A0A7Y0EXC7"/>
<comment type="caution">
    <text evidence="2">The sequence shown here is derived from an EMBL/GenBank/DDBJ whole genome shotgun (WGS) entry which is preliminary data.</text>
</comment>
<dbReference type="Pfam" id="PF03864">
    <property type="entry name" value="Phage_cap_E"/>
    <property type="match status" value="1"/>
</dbReference>
<dbReference type="RefSeq" id="WP_169240921.1">
    <property type="nucleotide sequence ID" value="NZ_JAAIIG010000004.1"/>
</dbReference>
<name>A0A7Y0EXC7_9BIFI</name>
<accession>A0A7Y0EXC7</accession>